<dbReference type="InterPro" id="IPR008991">
    <property type="entry name" value="Translation_prot_SH3-like_sf"/>
</dbReference>
<gene>
    <name evidence="5" type="ORF">H2LOC_016410</name>
</gene>
<dbReference type="Gene3D" id="3.30.70.940">
    <property type="entry name" value="NusG, N-terminal domain"/>
    <property type="match status" value="1"/>
</dbReference>
<dbReference type="PANTHER" id="PTHR30265">
    <property type="entry name" value="RHO-INTERACTING TRANSCRIPTION TERMINATION FACTOR NUSG"/>
    <property type="match status" value="1"/>
</dbReference>
<keyword evidence="3" id="KW-0804">Transcription</keyword>
<feature type="domain" description="NusG-like N-terminal" evidence="4">
    <location>
        <begin position="14"/>
        <end position="113"/>
    </location>
</feature>
<evidence type="ECO:0000313" key="6">
    <source>
        <dbReference type="Proteomes" id="UP000309061"/>
    </source>
</evidence>
<name>A0A6B8KKG7_9HYPH</name>
<reference evidence="5 6" key="1">
    <citation type="submission" date="2019-11" db="EMBL/GenBank/DDBJ databases">
        <title>The genome sequence of Methylocystis heyeri.</title>
        <authorList>
            <person name="Oshkin I.Y."/>
            <person name="Miroshnikov K."/>
            <person name="Dedysh S.N."/>
        </authorList>
    </citation>
    <scope>NUCLEOTIDE SEQUENCE [LARGE SCALE GENOMIC DNA]</scope>
    <source>
        <strain evidence="5 6">H2</strain>
    </source>
</reference>
<keyword evidence="1" id="KW-0889">Transcription antitermination</keyword>
<dbReference type="Proteomes" id="UP000309061">
    <property type="component" value="Chromosome"/>
</dbReference>
<dbReference type="RefSeq" id="WP_136497903.1">
    <property type="nucleotide sequence ID" value="NZ_CP046052.1"/>
</dbReference>
<dbReference type="InterPro" id="IPR036735">
    <property type="entry name" value="NGN_dom_sf"/>
</dbReference>
<evidence type="ECO:0000256" key="3">
    <source>
        <dbReference type="ARBA" id="ARBA00023163"/>
    </source>
</evidence>
<evidence type="ECO:0000256" key="2">
    <source>
        <dbReference type="ARBA" id="ARBA00023015"/>
    </source>
</evidence>
<accession>A0A6B8KKG7</accession>
<dbReference type="CDD" id="cd09892">
    <property type="entry name" value="NGN_SP_RfaH"/>
    <property type="match status" value="1"/>
</dbReference>
<evidence type="ECO:0000259" key="4">
    <source>
        <dbReference type="SMART" id="SM00738"/>
    </source>
</evidence>
<dbReference type="SMART" id="SM00738">
    <property type="entry name" value="NGN"/>
    <property type="match status" value="1"/>
</dbReference>
<dbReference type="InterPro" id="IPR043425">
    <property type="entry name" value="NusG-like"/>
</dbReference>
<dbReference type="GO" id="GO:0006354">
    <property type="term" value="P:DNA-templated transcription elongation"/>
    <property type="evidence" value="ECO:0007669"/>
    <property type="project" value="InterPro"/>
</dbReference>
<dbReference type="GO" id="GO:0005829">
    <property type="term" value="C:cytosol"/>
    <property type="evidence" value="ECO:0007669"/>
    <property type="project" value="TreeGrafter"/>
</dbReference>
<dbReference type="KEGG" id="mhey:H2LOC_016410"/>
<dbReference type="SUPFAM" id="SSF50104">
    <property type="entry name" value="Translation proteins SH3-like domain"/>
    <property type="match status" value="1"/>
</dbReference>
<protein>
    <submittedName>
        <fullName evidence="5">Transcriptional activator RfaH</fullName>
    </submittedName>
</protein>
<dbReference type="EMBL" id="CP046052">
    <property type="protein sequence ID" value="QGM47148.1"/>
    <property type="molecule type" value="Genomic_DNA"/>
</dbReference>
<dbReference type="InterPro" id="IPR006645">
    <property type="entry name" value="NGN-like_dom"/>
</dbReference>
<evidence type="ECO:0000313" key="5">
    <source>
        <dbReference type="EMBL" id="QGM47148.1"/>
    </source>
</evidence>
<dbReference type="SUPFAM" id="SSF82679">
    <property type="entry name" value="N-utilization substance G protein NusG, N-terminal domain"/>
    <property type="match status" value="1"/>
</dbReference>
<keyword evidence="2" id="KW-0805">Transcription regulation</keyword>
<dbReference type="AlphaFoldDB" id="A0A6B8KKG7"/>
<keyword evidence="6" id="KW-1185">Reference proteome</keyword>
<dbReference type="Pfam" id="PF02357">
    <property type="entry name" value="NusG"/>
    <property type="match status" value="1"/>
</dbReference>
<sequence length="178" mass="19936">MNLRALSQSMAATSRRWYLAQTLPHKEGTAQMQLEAQGFHSFLPRRPRTVRHARQLRTVNAPLFPRYLFVSLDLGRDRWRSVNGTIGVAGLFMVDDRPAPVPVGVVEDLIQSADPVGRMRIAEDMQPGQKVRLTAGPLAHALGILERLDERGRVEVLLEIMGGHIRTSAALEWVERLG</sequence>
<evidence type="ECO:0000256" key="1">
    <source>
        <dbReference type="ARBA" id="ARBA00022814"/>
    </source>
</evidence>
<dbReference type="PANTHER" id="PTHR30265:SF7">
    <property type="entry name" value="TRANSCRIPTION ANTITERMINATION PROTEIN RFAH"/>
    <property type="match status" value="1"/>
</dbReference>
<dbReference type="OrthoDB" id="9787731at2"/>
<proteinExistence type="predicted"/>
<dbReference type="GO" id="GO:0031564">
    <property type="term" value="P:transcription antitermination"/>
    <property type="evidence" value="ECO:0007669"/>
    <property type="project" value="UniProtKB-KW"/>
</dbReference>
<organism evidence="5 6">
    <name type="scientific">Methylocystis heyeri</name>
    <dbReference type="NCBI Taxonomy" id="391905"/>
    <lineage>
        <taxon>Bacteria</taxon>
        <taxon>Pseudomonadati</taxon>
        <taxon>Pseudomonadota</taxon>
        <taxon>Alphaproteobacteria</taxon>
        <taxon>Hyphomicrobiales</taxon>
        <taxon>Methylocystaceae</taxon>
        <taxon>Methylocystis</taxon>
    </lineage>
</organism>